<feature type="transmembrane region" description="Helical" evidence="1">
    <location>
        <begin position="32"/>
        <end position="53"/>
    </location>
</feature>
<sequence>MALAFVAPVGPGLRSAAAPVHAARTPAASLAPPLPVTFGLAAGAAFVAVKAAATRGPRRSRVARRGWGDDVTFYEASVASNVEAAEGLRLISVTAGEAKPSFYAISSAPGAGDLEFLIKEAESNAWITEAKAGDLVKLSPAMGLLVSHEDAAC</sequence>
<evidence type="ECO:0000313" key="2">
    <source>
        <dbReference type="EMBL" id="OLQ05300.1"/>
    </source>
</evidence>
<reference evidence="2 3" key="1">
    <citation type="submission" date="2016-02" db="EMBL/GenBank/DDBJ databases">
        <title>Genome analysis of coral dinoflagellate symbionts highlights evolutionary adaptations to a symbiotic lifestyle.</title>
        <authorList>
            <person name="Aranda M."/>
            <person name="Li Y."/>
            <person name="Liew Y.J."/>
            <person name="Baumgarten S."/>
            <person name="Simakov O."/>
            <person name="Wilson M."/>
            <person name="Piel J."/>
            <person name="Ashoor H."/>
            <person name="Bougouffa S."/>
            <person name="Bajic V.B."/>
            <person name="Ryu T."/>
            <person name="Ravasi T."/>
            <person name="Bayer T."/>
            <person name="Micklem G."/>
            <person name="Kim H."/>
            <person name="Bhak J."/>
            <person name="Lajeunesse T.C."/>
            <person name="Voolstra C.R."/>
        </authorList>
    </citation>
    <scope>NUCLEOTIDE SEQUENCE [LARGE SCALE GENOMIC DNA]</scope>
    <source>
        <strain evidence="2 3">CCMP2467</strain>
    </source>
</reference>
<protein>
    <submittedName>
        <fullName evidence="2">Uncharacterized protein</fullName>
    </submittedName>
</protein>
<keyword evidence="1" id="KW-1133">Transmembrane helix</keyword>
<keyword evidence="1" id="KW-0812">Transmembrane</keyword>
<gene>
    <name evidence="2" type="ORF">AK812_SmicGene11552</name>
</gene>
<dbReference type="AlphaFoldDB" id="A0A1Q9ECY4"/>
<dbReference type="Proteomes" id="UP000186817">
    <property type="component" value="Unassembled WGS sequence"/>
</dbReference>
<keyword evidence="1" id="KW-0472">Membrane</keyword>
<dbReference type="EMBL" id="LSRX01000189">
    <property type="protein sequence ID" value="OLQ05300.1"/>
    <property type="molecule type" value="Genomic_DNA"/>
</dbReference>
<evidence type="ECO:0000256" key="1">
    <source>
        <dbReference type="SAM" id="Phobius"/>
    </source>
</evidence>
<dbReference type="OrthoDB" id="1856718at2759"/>
<proteinExistence type="predicted"/>
<accession>A0A1Q9ECY4</accession>
<comment type="caution">
    <text evidence="2">The sequence shown here is derived from an EMBL/GenBank/DDBJ whole genome shotgun (WGS) entry which is preliminary data.</text>
</comment>
<name>A0A1Q9ECY4_SYMMI</name>
<organism evidence="2 3">
    <name type="scientific">Symbiodinium microadriaticum</name>
    <name type="common">Dinoflagellate</name>
    <name type="synonym">Zooxanthella microadriatica</name>
    <dbReference type="NCBI Taxonomy" id="2951"/>
    <lineage>
        <taxon>Eukaryota</taxon>
        <taxon>Sar</taxon>
        <taxon>Alveolata</taxon>
        <taxon>Dinophyceae</taxon>
        <taxon>Suessiales</taxon>
        <taxon>Symbiodiniaceae</taxon>
        <taxon>Symbiodinium</taxon>
    </lineage>
</organism>
<evidence type="ECO:0000313" key="3">
    <source>
        <dbReference type="Proteomes" id="UP000186817"/>
    </source>
</evidence>
<keyword evidence="3" id="KW-1185">Reference proteome</keyword>